<dbReference type="EMBL" id="LT629791">
    <property type="protein sequence ID" value="SDU30938.1"/>
    <property type="molecule type" value="Genomic_DNA"/>
</dbReference>
<protein>
    <submittedName>
        <fullName evidence="3">FHA domain-containing protein</fullName>
    </submittedName>
</protein>
<sequence length="239" mass="25952">MGVLQRFERRLESMVQGAFTRAFRSEVQPVEIAAAIQRELDNNAQIVSRDRSLVPNDFVVELGPGDYDRLQAYIGTLATELVELAREHAELQHYAFTGPVGVGFERHEDLGTGAFRIRSAVRAGVDRGASFAPTPTSEQQADAYLIINGTQHPVLPPGVVLGRGSECDLRIDDAGVSRRHLEIRVYQQGPQSQLVAVDLGSTNGTVVDGARVGQAPLTDGSRIVIGSTVIDVRRRSPGR</sequence>
<accession>A0A1H2HHB2</accession>
<feature type="domain" description="FHA" evidence="2">
    <location>
        <begin position="159"/>
        <end position="212"/>
    </location>
</feature>
<proteinExistence type="predicted"/>
<dbReference type="InterPro" id="IPR050923">
    <property type="entry name" value="Cell_Proc_Reg/RNA_Proc"/>
</dbReference>
<evidence type="ECO:0000313" key="3">
    <source>
        <dbReference type="EMBL" id="SDU30938.1"/>
    </source>
</evidence>
<dbReference type="InterPro" id="IPR042287">
    <property type="entry name" value="FhaA_N_sf"/>
</dbReference>
<dbReference type="RefSeq" id="WP_046767072.1">
    <property type="nucleotide sequence ID" value="NZ_KQ061220.1"/>
</dbReference>
<dbReference type="OrthoDB" id="151099at2"/>
<dbReference type="Gene3D" id="2.60.200.20">
    <property type="match status" value="1"/>
</dbReference>
<dbReference type="InterPro" id="IPR022128">
    <property type="entry name" value="FhaA_N"/>
</dbReference>
<dbReference type="Proteomes" id="UP000182977">
    <property type="component" value="Chromosome I"/>
</dbReference>
<dbReference type="PROSITE" id="PS50006">
    <property type="entry name" value="FHA_DOMAIN"/>
    <property type="match status" value="1"/>
</dbReference>
<keyword evidence="4" id="KW-1185">Reference proteome</keyword>
<dbReference type="STRING" id="419479.SAMN04488563_1029"/>
<dbReference type="Pfam" id="PF00498">
    <property type="entry name" value="FHA"/>
    <property type="match status" value="1"/>
</dbReference>
<keyword evidence="1" id="KW-0597">Phosphoprotein</keyword>
<dbReference type="AlphaFoldDB" id="A0A1H2HHB2"/>
<dbReference type="SUPFAM" id="SSF49879">
    <property type="entry name" value="SMAD/FHA domain"/>
    <property type="match status" value="1"/>
</dbReference>
<organism evidence="3 4">
    <name type="scientific">Jiangella alkaliphila</name>
    <dbReference type="NCBI Taxonomy" id="419479"/>
    <lineage>
        <taxon>Bacteria</taxon>
        <taxon>Bacillati</taxon>
        <taxon>Actinomycetota</taxon>
        <taxon>Actinomycetes</taxon>
        <taxon>Jiangellales</taxon>
        <taxon>Jiangellaceae</taxon>
        <taxon>Jiangella</taxon>
    </lineage>
</organism>
<evidence type="ECO:0000313" key="4">
    <source>
        <dbReference type="Proteomes" id="UP000182977"/>
    </source>
</evidence>
<gene>
    <name evidence="3" type="ORF">SAMN04488563_1029</name>
</gene>
<evidence type="ECO:0000256" key="1">
    <source>
        <dbReference type="ARBA" id="ARBA00022553"/>
    </source>
</evidence>
<name>A0A1H2HHB2_9ACTN</name>
<dbReference type="Pfam" id="PF12401">
    <property type="entry name" value="FhaA_N"/>
    <property type="match status" value="1"/>
</dbReference>
<evidence type="ECO:0000259" key="2">
    <source>
        <dbReference type="PROSITE" id="PS50006"/>
    </source>
</evidence>
<dbReference type="InterPro" id="IPR008984">
    <property type="entry name" value="SMAD_FHA_dom_sf"/>
</dbReference>
<dbReference type="SMART" id="SM00240">
    <property type="entry name" value="FHA"/>
    <property type="match status" value="1"/>
</dbReference>
<dbReference type="PANTHER" id="PTHR23308">
    <property type="entry name" value="NUCLEAR INHIBITOR OF PROTEIN PHOSPHATASE-1"/>
    <property type="match status" value="1"/>
</dbReference>
<dbReference type="Gene3D" id="3.30.2320.60">
    <property type="entry name" value="FhaA, phosphopeptide-binding domain (DUF3662)"/>
    <property type="match status" value="1"/>
</dbReference>
<reference evidence="4" key="1">
    <citation type="submission" date="2016-10" db="EMBL/GenBank/DDBJ databases">
        <authorList>
            <person name="Varghese N."/>
            <person name="Submissions S."/>
        </authorList>
    </citation>
    <scope>NUCLEOTIDE SEQUENCE [LARGE SCALE GENOMIC DNA]</scope>
    <source>
        <strain evidence="4">DSM 45079</strain>
    </source>
</reference>
<dbReference type="CDD" id="cd00060">
    <property type="entry name" value="FHA"/>
    <property type="match status" value="1"/>
</dbReference>
<dbReference type="InterPro" id="IPR000253">
    <property type="entry name" value="FHA_dom"/>
</dbReference>